<feature type="transmembrane region" description="Helical" evidence="10">
    <location>
        <begin position="228"/>
        <end position="249"/>
    </location>
</feature>
<keyword evidence="8" id="KW-0868">Chloride</keyword>
<dbReference type="CDD" id="cd01034">
    <property type="entry name" value="EriC_like"/>
    <property type="match status" value="1"/>
</dbReference>
<dbReference type="InterPro" id="IPR050368">
    <property type="entry name" value="ClC-type_chloride_channel"/>
</dbReference>
<dbReference type="PANTHER" id="PTHR43427">
    <property type="entry name" value="CHLORIDE CHANNEL PROTEIN CLC-E"/>
    <property type="match status" value="1"/>
</dbReference>
<dbReference type="InterPro" id="IPR014743">
    <property type="entry name" value="Cl-channel_core"/>
</dbReference>
<evidence type="ECO:0000256" key="7">
    <source>
        <dbReference type="ARBA" id="ARBA00023173"/>
    </source>
</evidence>
<keyword evidence="6 10" id="KW-0472">Membrane</keyword>
<evidence type="ECO:0000256" key="8">
    <source>
        <dbReference type="ARBA" id="ARBA00023214"/>
    </source>
</evidence>
<dbReference type="Pfam" id="PF00654">
    <property type="entry name" value="Voltage_CLC"/>
    <property type="match status" value="1"/>
</dbReference>
<protein>
    <submittedName>
        <fullName evidence="11">Chloride channel protein</fullName>
    </submittedName>
</protein>
<keyword evidence="5" id="KW-0406">Ion transport</keyword>
<dbReference type="AlphaFoldDB" id="A0A9D7FE77"/>
<dbReference type="SUPFAM" id="SSF81340">
    <property type="entry name" value="Clc chloride channel"/>
    <property type="match status" value="1"/>
</dbReference>
<evidence type="ECO:0000313" key="12">
    <source>
        <dbReference type="Proteomes" id="UP000886602"/>
    </source>
</evidence>
<evidence type="ECO:0000256" key="1">
    <source>
        <dbReference type="ARBA" id="ARBA00004141"/>
    </source>
</evidence>
<keyword evidence="9" id="KW-0407">Ion channel</keyword>
<comment type="caution">
    <text evidence="11">The sequence shown here is derived from an EMBL/GenBank/DDBJ whole genome shotgun (WGS) entry which is preliminary data.</text>
</comment>
<dbReference type="Proteomes" id="UP000886602">
    <property type="component" value="Unassembled WGS sequence"/>
</dbReference>
<dbReference type="InterPro" id="IPR001807">
    <property type="entry name" value="ClC"/>
</dbReference>
<dbReference type="GO" id="GO:0005254">
    <property type="term" value="F:chloride channel activity"/>
    <property type="evidence" value="ECO:0007669"/>
    <property type="project" value="UniProtKB-KW"/>
</dbReference>
<evidence type="ECO:0000256" key="3">
    <source>
        <dbReference type="ARBA" id="ARBA00022692"/>
    </source>
</evidence>
<keyword evidence="2" id="KW-0813">Transport</keyword>
<evidence type="ECO:0000256" key="4">
    <source>
        <dbReference type="ARBA" id="ARBA00022989"/>
    </source>
</evidence>
<feature type="transmembrane region" description="Helical" evidence="10">
    <location>
        <begin position="156"/>
        <end position="180"/>
    </location>
</feature>
<sequence>MALLRGPLSRFRWQTRITLWLAALFAGLMVVAFAKLTELALTLFAALTLGRAWVPFLLAPAIGMLTVWLTQRYFPGAQGSGIPQVIAATRLAAQGKAVNTLLSLRIAFGKIFLGAFALVGGFSAGREGPSVQVAASIMHAVHKWLPHSRALRVQDLILAGGAAGIAAAFNTPLAGIVFAVEELGRRLEARTSGVLVSTIILSGLVAVAVLGNYNYFGHLKIVNLNRSIVLPIIVAGIVCGLLGGLFSRLMIWPQQSKESVIWLWRAKHPVAFAGLCGVLVAVIGWVGGSLSYGSGYQITSQVVSGQLVLPWHAPFSRFLATLVSYYSGIPGGIFAPSLAVGAALGSNIAQLLGIPAETIPIIALCMAGFLGAVTQSPITSAIIVMEMIDGHEMVISLMAVTLIAKAVSSRLSPELYQQLALGFRPTKIVPPPENSQ</sequence>
<comment type="subcellular location">
    <subcellularLocation>
        <location evidence="1">Membrane</location>
        <topology evidence="1">Multi-pass membrane protein</topology>
    </subcellularLocation>
</comment>
<feature type="transmembrane region" description="Helical" evidence="10">
    <location>
        <begin position="20"/>
        <end position="46"/>
    </location>
</feature>
<dbReference type="EMBL" id="JADJNC010000022">
    <property type="protein sequence ID" value="MBK7424017.1"/>
    <property type="molecule type" value="Genomic_DNA"/>
</dbReference>
<feature type="transmembrane region" description="Helical" evidence="10">
    <location>
        <begin position="106"/>
        <end position="124"/>
    </location>
</feature>
<proteinExistence type="predicted"/>
<feature type="transmembrane region" description="Helical" evidence="10">
    <location>
        <begin position="333"/>
        <end position="353"/>
    </location>
</feature>
<feature type="transmembrane region" description="Helical" evidence="10">
    <location>
        <begin position="192"/>
        <end position="216"/>
    </location>
</feature>
<gene>
    <name evidence="11" type="ORF">IPJ48_13505</name>
</gene>
<feature type="transmembrane region" description="Helical" evidence="10">
    <location>
        <begin position="270"/>
        <end position="288"/>
    </location>
</feature>
<dbReference type="Gene3D" id="1.10.3080.10">
    <property type="entry name" value="Clc chloride channel"/>
    <property type="match status" value="1"/>
</dbReference>
<evidence type="ECO:0000256" key="5">
    <source>
        <dbReference type="ARBA" id="ARBA00023065"/>
    </source>
</evidence>
<keyword evidence="7" id="KW-0869">Chloride channel</keyword>
<evidence type="ECO:0000256" key="10">
    <source>
        <dbReference type="SAM" id="Phobius"/>
    </source>
</evidence>
<keyword evidence="4 10" id="KW-1133">Transmembrane helix</keyword>
<name>A0A9D7FE77_9RHOO</name>
<accession>A0A9D7FE77</accession>
<evidence type="ECO:0000256" key="6">
    <source>
        <dbReference type="ARBA" id="ARBA00023136"/>
    </source>
</evidence>
<feature type="transmembrane region" description="Helical" evidence="10">
    <location>
        <begin position="359"/>
        <end position="384"/>
    </location>
</feature>
<evidence type="ECO:0000313" key="11">
    <source>
        <dbReference type="EMBL" id="MBK7424017.1"/>
    </source>
</evidence>
<keyword evidence="3 10" id="KW-0812">Transmembrane</keyword>
<dbReference type="PANTHER" id="PTHR43427:SF6">
    <property type="entry name" value="CHLORIDE CHANNEL PROTEIN CLC-E"/>
    <property type="match status" value="1"/>
</dbReference>
<organism evidence="11 12">
    <name type="scientific">Candidatus Propionivibrio dominans</name>
    <dbReference type="NCBI Taxonomy" id="2954373"/>
    <lineage>
        <taxon>Bacteria</taxon>
        <taxon>Pseudomonadati</taxon>
        <taxon>Pseudomonadota</taxon>
        <taxon>Betaproteobacteria</taxon>
        <taxon>Rhodocyclales</taxon>
        <taxon>Rhodocyclaceae</taxon>
        <taxon>Propionivibrio</taxon>
    </lineage>
</organism>
<feature type="transmembrane region" description="Helical" evidence="10">
    <location>
        <begin position="52"/>
        <end position="70"/>
    </location>
</feature>
<dbReference type="GO" id="GO:0034707">
    <property type="term" value="C:chloride channel complex"/>
    <property type="evidence" value="ECO:0007669"/>
    <property type="project" value="UniProtKB-KW"/>
</dbReference>
<reference evidence="11" key="1">
    <citation type="submission" date="2020-10" db="EMBL/GenBank/DDBJ databases">
        <title>Connecting structure to function with the recovery of over 1000 high-quality activated sludge metagenome-assembled genomes encoding full-length rRNA genes using long-read sequencing.</title>
        <authorList>
            <person name="Singleton C.M."/>
            <person name="Petriglieri F."/>
            <person name="Kristensen J.M."/>
            <person name="Kirkegaard R.H."/>
            <person name="Michaelsen T.Y."/>
            <person name="Andersen M.H."/>
            <person name="Karst S.M."/>
            <person name="Dueholm M.S."/>
            <person name="Nielsen P.H."/>
            <person name="Albertsen M."/>
        </authorList>
    </citation>
    <scope>NUCLEOTIDE SEQUENCE</scope>
    <source>
        <strain evidence="11">EsbW_18-Q3-R4-48_MAXAC.044</strain>
    </source>
</reference>
<evidence type="ECO:0000256" key="9">
    <source>
        <dbReference type="ARBA" id="ARBA00023303"/>
    </source>
</evidence>
<evidence type="ECO:0000256" key="2">
    <source>
        <dbReference type="ARBA" id="ARBA00022448"/>
    </source>
</evidence>
<dbReference type="PRINTS" id="PR00762">
    <property type="entry name" value="CLCHANNEL"/>
</dbReference>